<dbReference type="Proteomes" id="UP000295684">
    <property type="component" value="Unassembled WGS sequence"/>
</dbReference>
<dbReference type="InterPro" id="IPR011990">
    <property type="entry name" value="TPR-like_helical_dom_sf"/>
</dbReference>
<dbReference type="AlphaFoldDB" id="A0A4R2H157"/>
<accession>A0A4R2H157</accession>
<protein>
    <submittedName>
        <fullName evidence="2">SusD-like starch-binding protein associating with outer membrane</fullName>
    </submittedName>
</protein>
<reference evidence="1" key="4">
    <citation type="submission" date="2024-05" db="EMBL/GenBank/DDBJ databases">
        <authorList>
            <person name="Sun Q."/>
            <person name="Zhou Y."/>
        </authorList>
    </citation>
    <scope>NUCLEOTIDE SEQUENCE</scope>
    <source>
        <strain evidence="1">CGMCC 1.15644</strain>
    </source>
</reference>
<dbReference type="EMBL" id="SLWO01000012">
    <property type="protein sequence ID" value="TCO18211.1"/>
    <property type="molecule type" value="Genomic_DNA"/>
</dbReference>
<gene>
    <name evidence="2" type="ORF">EV200_11217</name>
    <name evidence="1" type="ORF">GCM10011413_41700</name>
</gene>
<proteinExistence type="predicted"/>
<reference evidence="4" key="2">
    <citation type="journal article" date="2019" name="Int. J. Syst. Evol. Microbiol.">
        <title>The Global Catalogue of Microorganisms (GCM) 10K type strain sequencing project: providing services to taxonomists for standard genome sequencing and annotation.</title>
        <authorList>
            <consortium name="The Broad Institute Genomics Platform"/>
            <consortium name="The Broad Institute Genome Sequencing Center for Infectious Disease"/>
            <person name="Wu L."/>
            <person name="Ma J."/>
        </authorList>
    </citation>
    <scope>NUCLEOTIDE SEQUENCE [LARGE SCALE GENOMIC DNA]</scope>
    <source>
        <strain evidence="4">CGMCC 1.15644</strain>
    </source>
</reference>
<dbReference type="PROSITE" id="PS51257">
    <property type="entry name" value="PROKAR_LIPOPROTEIN"/>
    <property type="match status" value="1"/>
</dbReference>
<evidence type="ECO:0000313" key="1">
    <source>
        <dbReference type="EMBL" id="GGE70670.1"/>
    </source>
</evidence>
<comment type="caution">
    <text evidence="2">The sequence shown here is derived from an EMBL/GenBank/DDBJ whole genome shotgun (WGS) entry which is preliminary data.</text>
</comment>
<dbReference type="InterPro" id="IPR041662">
    <property type="entry name" value="SusD-like_2"/>
</dbReference>
<dbReference type="Gene3D" id="1.25.40.390">
    <property type="match status" value="1"/>
</dbReference>
<sequence length="534" mass="60281">MGMMKKWYLMGFFWMVLIGSCSKAKLDEINTDPTKLTENDYDPNSLLAQAQLKYANMGYYQLLYQSTMMQLLASTYYYYNNGDKYINVGSFTDYQGRIFDEGYKDASYIREMQRLAKLKDPVAYQNLIAIGDIMFVMILQRITDTYGDVPYSQAVKAMEGIKYPVYDRQEDIYNQMLNDLEKAIAQLDTDKPSPTADLFYKGDIVKWKKFGYSLMVKLAMRLTKVNPEKARLWTEKAAAKTFTSIQDNAILLTDASSFDSQNGTSLALRTYSDYLEVRWSKTLINKLRNTNDPRLGIIGEVPKDGLTNSANQNLIGNTDASVQLGLPNGFDLQNGATDISQSADYPGGTGNGSDFAPLGKYSRPRTNVYLKLGGPIFILSYAEIEYLLAEAKVRGWNIPGTANQHFTNGLMGALQSLSQIDPIATLEANKINEFVLQHPLDESSTETAISEINTQYWVATGTNFNFIEAWLNWKRSDYPKLNPVNYKGNVTNSTIPRRMIYLSTEVLNNPENYKAAVARIAGGDALTSRVWWDR</sequence>
<keyword evidence="4" id="KW-1185">Reference proteome</keyword>
<dbReference type="EMBL" id="BMJO01000011">
    <property type="protein sequence ID" value="GGE70670.1"/>
    <property type="molecule type" value="Genomic_DNA"/>
</dbReference>
<reference evidence="1" key="1">
    <citation type="journal article" date="2014" name="Int. J. Syst. Evol. Microbiol.">
        <title>Complete genome of a new Firmicutes species belonging to the dominant human colonic microbiota ('Ruminococcus bicirculans') reveals two chromosomes and a selective capacity to utilize plant glucans.</title>
        <authorList>
            <consortium name="NISC Comparative Sequencing Program"/>
            <person name="Wegmann U."/>
            <person name="Louis P."/>
            <person name="Goesmann A."/>
            <person name="Henrissat B."/>
            <person name="Duncan S.H."/>
            <person name="Flint H.J."/>
        </authorList>
    </citation>
    <scope>NUCLEOTIDE SEQUENCE</scope>
    <source>
        <strain evidence="1">CGMCC 1.15644</strain>
    </source>
</reference>
<reference evidence="2 3" key="3">
    <citation type="submission" date="2019-03" db="EMBL/GenBank/DDBJ databases">
        <title>Genomic Encyclopedia of Type Strains, Phase IV (KMG-IV): sequencing the most valuable type-strain genomes for metagenomic binning, comparative biology and taxonomic classification.</title>
        <authorList>
            <person name="Goeker M."/>
        </authorList>
    </citation>
    <scope>NUCLEOTIDE SEQUENCE [LARGE SCALE GENOMIC DNA]</scope>
    <source>
        <strain evidence="2 3">DSM 103236</strain>
    </source>
</reference>
<dbReference type="SUPFAM" id="SSF48452">
    <property type="entry name" value="TPR-like"/>
    <property type="match status" value="1"/>
</dbReference>
<evidence type="ECO:0000313" key="2">
    <source>
        <dbReference type="EMBL" id="TCO18211.1"/>
    </source>
</evidence>
<dbReference type="Pfam" id="PF12771">
    <property type="entry name" value="SusD-like_2"/>
    <property type="match status" value="1"/>
</dbReference>
<evidence type="ECO:0000313" key="3">
    <source>
        <dbReference type="Proteomes" id="UP000295684"/>
    </source>
</evidence>
<name>A0A4R2H157_9SPHI</name>
<organism evidence="2 3">
    <name type="scientific">Pedobacter psychrotolerans</name>
    <dbReference type="NCBI Taxonomy" id="1843235"/>
    <lineage>
        <taxon>Bacteria</taxon>
        <taxon>Pseudomonadati</taxon>
        <taxon>Bacteroidota</taxon>
        <taxon>Sphingobacteriia</taxon>
        <taxon>Sphingobacteriales</taxon>
        <taxon>Sphingobacteriaceae</taxon>
        <taxon>Pedobacter</taxon>
    </lineage>
</organism>
<evidence type="ECO:0000313" key="4">
    <source>
        <dbReference type="Proteomes" id="UP000622648"/>
    </source>
</evidence>
<dbReference type="Proteomes" id="UP000622648">
    <property type="component" value="Unassembled WGS sequence"/>
</dbReference>